<accession>A0A060HIJ3</accession>
<dbReference type="GO" id="GO:0000286">
    <property type="term" value="F:alanine dehydrogenase activity"/>
    <property type="evidence" value="ECO:0007669"/>
    <property type="project" value="UniProtKB-EC"/>
</dbReference>
<dbReference type="EC" id="1.4.1.1" evidence="4"/>
<dbReference type="InterPro" id="IPR007886">
    <property type="entry name" value="AlaDH/PNT_N"/>
</dbReference>
<proteinExistence type="predicted"/>
<evidence type="ECO:0000256" key="1">
    <source>
        <dbReference type="ARBA" id="ARBA00023002"/>
    </source>
</evidence>
<keyword evidence="1 4" id="KW-0560">Oxidoreductase</keyword>
<dbReference type="AlphaFoldDB" id="A0A060HIJ3"/>
<dbReference type="Pfam" id="PF05222">
    <property type="entry name" value="AlaDh_PNT_N"/>
    <property type="match status" value="1"/>
</dbReference>
<dbReference type="Pfam" id="PF01262">
    <property type="entry name" value="AlaDh_PNT_C"/>
    <property type="match status" value="1"/>
</dbReference>
<dbReference type="OrthoDB" id="8889at2157"/>
<organism evidence="4 5">
    <name type="scientific">Nitrososphaera viennensis EN76</name>
    <dbReference type="NCBI Taxonomy" id="926571"/>
    <lineage>
        <taxon>Archaea</taxon>
        <taxon>Nitrososphaerota</taxon>
        <taxon>Nitrososphaeria</taxon>
        <taxon>Nitrososphaerales</taxon>
        <taxon>Nitrososphaeraceae</taxon>
        <taxon>Nitrososphaera</taxon>
    </lineage>
</organism>
<sequence>MLIVGVPREIKDHENRVALTPRSVASLVASGIKVSVERGAGAKSGFSDAEYVSAGAQVAGDAGELYSRADLVVKVKEIQVGKGEHAHISQRHVIFGYNHFESSRELTNAAVRSGATFISFEKVIDGNGQTPLLMPMSRIAGTLAGVWSGFFHNYAFRHDRSLRMKAGADQVKTKFIEDFELIAEGKIDGALASGLSLHDRQAIIFGGGTAGEMAARVCHALGAKLTIVEKRDSRRKYLHELGLGRCSVVASADYDAIKGASAIIGATYDKEKADRMIDETTLKNASEVRKKVIIDISIDQGGNFPFVDSTGRYAPESMGTIMSPAQIDYFGNVFVRVPNMPSIVPRYASMALSNAITDYVRAIATSQARPELVRATSIAKGKVLDEAVARAHSHAKAF</sequence>
<dbReference type="InterPro" id="IPR007698">
    <property type="entry name" value="AlaDH/PNT_NAD(H)-bd"/>
</dbReference>
<dbReference type="EMBL" id="CP007536">
    <property type="protein sequence ID" value="AIC15348.1"/>
    <property type="molecule type" value="Genomic_DNA"/>
</dbReference>
<evidence type="ECO:0000313" key="4">
    <source>
        <dbReference type="EMBL" id="AIC15348.1"/>
    </source>
</evidence>
<evidence type="ECO:0000313" key="5">
    <source>
        <dbReference type="Proteomes" id="UP000027093"/>
    </source>
</evidence>
<dbReference type="GO" id="GO:0005886">
    <property type="term" value="C:plasma membrane"/>
    <property type="evidence" value="ECO:0007669"/>
    <property type="project" value="TreeGrafter"/>
</dbReference>
<dbReference type="SMART" id="SM01003">
    <property type="entry name" value="AlaDh_PNT_N"/>
    <property type="match status" value="1"/>
</dbReference>
<dbReference type="GO" id="GO:0006524">
    <property type="term" value="P:alanine catabolic process"/>
    <property type="evidence" value="ECO:0007669"/>
    <property type="project" value="TreeGrafter"/>
</dbReference>
<feature type="domain" description="Alanine dehydrogenase/pyridine nucleotide transhydrogenase NAD(H)-binding" evidence="2">
    <location>
        <begin position="181"/>
        <end position="314"/>
    </location>
</feature>
<dbReference type="SMART" id="SM01002">
    <property type="entry name" value="AlaDh_PNT_C"/>
    <property type="match status" value="1"/>
</dbReference>
<reference evidence="4 5" key="1">
    <citation type="journal article" date="2014" name="Int. J. Syst. Evol. Microbiol.">
        <title>Nitrososphaera viennensis gen. nov., sp. nov., an aerobic and mesophilic, ammonia-oxidizing archaeon from soil and a member of the archaeal phylum Thaumarchaeota.</title>
        <authorList>
            <person name="Stieglmeier M."/>
            <person name="Klingl A."/>
            <person name="Alves R.J."/>
            <person name="Rittmann S.K."/>
            <person name="Melcher M."/>
            <person name="Leisch N."/>
            <person name="Schleper C."/>
        </authorList>
    </citation>
    <scope>NUCLEOTIDE SEQUENCE [LARGE SCALE GENOMIC DNA]</scope>
    <source>
        <strain evidence="4">EN76</strain>
    </source>
</reference>
<dbReference type="HOGENOM" id="CLU_003376_3_0_2"/>
<dbReference type="Proteomes" id="UP000027093">
    <property type="component" value="Chromosome"/>
</dbReference>
<feature type="domain" description="Alanine dehydrogenase/pyridine nucleotide transhydrogenase N-terminal" evidence="3">
    <location>
        <begin position="5"/>
        <end position="140"/>
    </location>
</feature>
<dbReference type="Gene3D" id="3.40.50.720">
    <property type="entry name" value="NAD(P)-binding Rossmann-like Domain"/>
    <property type="match status" value="2"/>
</dbReference>
<dbReference type="RefSeq" id="WP_084790645.1">
    <property type="nucleotide sequence ID" value="NZ_CP007536.1"/>
</dbReference>
<protein>
    <submittedName>
        <fullName evidence="4">Putative alanine dehydrogenase</fullName>
        <ecNumber evidence="4">1.4.1.1</ecNumber>
    </submittedName>
</protein>
<dbReference type="PANTHER" id="PTHR42795">
    <property type="entry name" value="ALANINE DEHYDROGENASE"/>
    <property type="match status" value="1"/>
</dbReference>
<dbReference type="SUPFAM" id="SSF52283">
    <property type="entry name" value="Formate/glycerate dehydrogenase catalytic domain-like"/>
    <property type="match status" value="1"/>
</dbReference>
<gene>
    <name evidence="4" type="primary">ald</name>
    <name evidence="4" type="ORF">NVIE_011180</name>
</gene>
<keyword evidence="5" id="KW-1185">Reference proteome</keyword>
<dbReference type="STRING" id="926571.NVIE_011180"/>
<dbReference type="InterPro" id="IPR036291">
    <property type="entry name" value="NAD(P)-bd_dom_sf"/>
</dbReference>
<name>A0A060HIJ3_9ARCH</name>
<dbReference type="GeneID" id="74946375"/>
<dbReference type="SUPFAM" id="SSF51735">
    <property type="entry name" value="NAD(P)-binding Rossmann-fold domains"/>
    <property type="match status" value="1"/>
</dbReference>
<dbReference type="PANTHER" id="PTHR42795:SF1">
    <property type="entry name" value="ALANINE DEHYDROGENASE"/>
    <property type="match status" value="1"/>
</dbReference>
<evidence type="ECO:0000259" key="3">
    <source>
        <dbReference type="SMART" id="SM01003"/>
    </source>
</evidence>
<dbReference type="KEGG" id="nvn:NVIE_011180"/>
<evidence type="ECO:0000259" key="2">
    <source>
        <dbReference type="SMART" id="SM01002"/>
    </source>
</evidence>